<evidence type="ECO:0000313" key="12">
    <source>
        <dbReference type="EMBL" id="KKR31384.1"/>
    </source>
</evidence>
<dbReference type="InterPro" id="IPR005248">
    <property type="entry name" value="NadD/NMNAT"/>
</dbReference>
<evidence type="ECO:0000259" key="11">
    <source>
        <dbReference type="Pfam" id="PF01467"/>
    </source>
</evidence>
<evidence type="ECO:0000256" key="2">
    <source>
        <dbReference type="ARBA" id="ARBA00005019"/>
    </source>
</evidence>
<evidence type="ECO:0000256" key="8">
    <source>
        <dbReference type="ARBA" id="ARBA00023027"/>
    </source>
</evidence>
<dbReference type="AlphaFoldDB" id="A0A0G0PT81"/>
<dbReference type="PANTHER" id="PTHR39321:SF3">
    <property type="entry name" value="PHOSPHOPANTETHEINE ADENYLYLTRANSFERASE"/>
    <property type="match status" value="1"/>
</dbReference>
<dbReference type="CDD" id="cd02165">
    <property type="entry name" value="NMNAT"/>
    <property type="match status" value="1"/>
</dbReference>
<gene>
    <name evidence="10" type="primary">nadD</name>
    <name evidence="12" type="ORF">UT63_C0072G0005</name>
</gene>
<organism evidence="12 13">
    <name type="scientific">Candidatus Gottesmanbacteria bacterium GW2011_GWC2_39_8</name>
    <dbReference type="NCBI Taxonomy" id="1618450"/>
    <lineage>
        <taxon>Bacteria</taxon>
        <taxon>Candidatus Gottesmaniibacteriota</taxon>
    </lineage>
</organism>
<dbReference type="Pfam" id="PF01467">
    <property type="entry name" value="CTP_transf_like"/>
    <property type="match status" value="1"/>
</dbReference>
<dbReference type="UniPathway" id="UPA00253">
    <property type="reaction ID" value="UER00332"/>
</dbReference>
<evidence type="ECO:0000256" key="6">
    <source>
        <dbReference type="ARBA" id="ARBA00022741"/>
    </source>
</evidence>
<dbReference type="HAMAP" id="MF_00244">
    <property type="entry name" value="NaMN_adenylyltr"/>
    <property type="match status" value="1"/>
</dbReference>
<evidence type="ECO:0000256" key="4">
    <source>
        <dbReference type="ARBA" id="ARBA00022679"/>
    </source>
</evidence>
<keyword evidence="7 10" id="KW-0067">ATP-binding</keyword>
<evidence type="ECO:0000313" key="13">
    <source>
        <dbReference type="Proteomes" id="UP000034539"/>
    </source>
</evidence>
<dbReference type="NCBIfam" id="TIGR00482">
    <property type="entry name" value="nicotinate (nicotinamide) nucleotide adenylyltransferase"/>
    <property type="match status" value="1"/>
</dbReference>
<comment type="similarity">
    <text evidence="10">Belongs to the NadD family.</text>
</comment>
<dbReference type="PANTHER" id="PTHR39321">
    <property type="entry name" value="NICOTINATE-NUCLEOTIDE ADENYLYLTRANSFERASE-RELATED"/>
    <property type="match status" value="1"/>
</dbReference>
<reference evidence="12 13" key="1">
    <citation type="journal article" date="2015" name="Nature">
        <title>rRNA introns, odd ribosomes, and small enigmatic genomes across a large radiation of phyla.</title>
        <authorList>
            <person name="Brown C.T."/>
            <person name="Hug L.A."/>
            <person name="Thomas B.C."/>
            <person name="Sharon I."/>
            <person name="Castelle C.J."/>
            <person name="Singh A."/>
            <person name="Wilkins M.J."/>
            <person name="Williams K.H."/>
            <person name="Banfield J.F."/>
        </authorList>
    </citation>
    <scope>NUCLEOTIDE SEQUENCE [LARGE SCALE GENOMIC DNA]</scope>
</reference>
<feature type="domain" description="Cytidyltransferase-like" evidence="11">
    <location>
        <begin position="5"/>
        <end position="160"/>
    </location>
</feature>
<comment type="pathway">
    <text evidence="2 10">Cofactor biosynthesis; NAD(+) biosynthesis; deamido-NAD(+) from nicotinate D-ribonucleotide: step 1/1.</text>
</comment>
<evidence type="ECO:0000256" key="7">
    <source>
        <dbReference type="ARBA" id="ARBA00022840"/>
    </source>
</evidence>
<dbReference type="GO" id="GO:0009435">
    <property type="term" value="P:NAD+ biosynthetic process"/>
    <property type="evidence" value="ECO:0007669"/>
    <property type="project" value="UniProtKB-UniRule"/>
</dbReference>
<dbReference type="EC" id="2.7.7.18" evidence="10"/>
<dbReference type="EMBL" id="LBXN01000072">
    <property type="protein sequence ID" value="KKR31384.1"/>
    <property type="molecule type" value="Genomic_DNA"/>
</dbReference>
<dbReference type="NCBIfam" id="TIGR00125">
    <property type="entry name" value="cyt_tran_rel"/>
    <property type="match status" value="1"/>
</dbReference>
<evidence type="ECO:0000256" key="1">
    <source>
        <dbReference type="ARBA" id="ARBA00002324"/>
    </source>
</evidence>
<dbReference type="GO" id="GO:0005524">
    <property type="term" value="F:ATP binding"/>
    <property type="evidence" value="ECO:0007669"/>
    <property type="project" value="UniProtKB-KW"/>
</dbReference>
<keyword evidence="5 10" id="KW-0548">Nucleotidyltransferase</keyword>
<evidence type="ECO:0000256" key="3">
    <source>
        <dbReference type="ARBA" id="ARBA00022642"/>
    </source>
</evidence>
<keyword evidence="8 10" id="KW-0520">NAD</keyword>
<dbReference type="InterPro" id="IPR014729">
    <property type="entry name" value="Rossmann-like_a/b/a_fold"/>
</dbReference>
<keyword evidence="6 10" id="KW-0547">Nucleotide-binding</keyword>
<evidence type="ECO:0000256" key="9">
    <source>
        <dbReference type="ARBA" id="ARBA00048721"/>
    </source>
</evidence>
<protein>
    <recommendedName>
        <fullName evidence="10">Probable nicotinate-nucleotide adenylyltransferase</fullName>
        <ecNumber evidence="10">2.7.7.18</ecNumber>
    </recommendedName>
    <alternativeName>
        <fullName evidence="10">Deamido-NAD(+) diphosphorylase</fullName>
    </alternativeName>
    <alternativeName>
        <fullName evidence="10">Deamido-NAD(+) pyrophosphorylase</fullName>
    </alternativeName>
    <alternativeName>
        <fullName evidence="10">Nicotinate mononucleotide adenylyltransferase</fullName>
        <shortName evidence="10">NaMN adenylyltransferase</shortName>
    </alternativeName>
</protein>
<comment type="function">
    <text evidence="1 10">Catalyzes the reversible adenylation of nicotinate mononucleotide (NaMN) to nicotinic acid adenine dinucleotide (NaAD).</text>
</comment>
<keyword evidence="3 10" id="KW-0662">Pyridine nucleotide biosynthesis</keyword>
<name>A0A0G0PT81_9BACT</name>
<keyword evidence="4 10" id="KW-0808">Transferase</keyword>
<accession>A0A0G0PT81</accession>
<dbReference type="Proteomes" id="UP000034539">
    <property type="component" value="Unassembled WGS sequence"/>
</dbReference>
<dbReference type="Gene3D" id="3.40.50.620">
    <property type="entry name" value="HUPs"/>
    <property type="match status" value="1"/>
</dbReference>
<dbReference type="InterPro" id="IPR004821">
    <property type="entry name" value="Cyt_trans-like"/>
</dbReference>
<comment type="catalytic activity">
    <reaction evidence="9 10">
        <text>nicotinate beta-D-ribonucleotide + ATP + H(+) = deamido-NAD(+) + diphosphate</text>
        <dbReference type="Rhea" id="RHEA:22860"/>
        <dbReference type="ChEBI" id="CHEBI:15378"/>
        <dbReference type="ChEBI" id="CHEBI:30616"/>
        <dbReference type="ChEBI" id="CHEBI:33019"/>
        <dbReference type="ChEBI" id="CHEBI:57502"/>
        <dbReference type="ChEBI" id="CHEBI:58437"/>
        <dbReference type="EC" id="2.7.7.18"/>
    </reaction>
</comment>
<comment type="caution">
    <text evidence="12">The sequence shown here is derived from an EMBL/GenBank/DDBJ whole genome shotgun (WGS) entry which is preliminary data.</text>
</comment>
<proteinExistence type="inferred from homology"/>
<dbReference type="SUPFAM" id="SSF52374">
    <property type="entry name" value="Nucleotidylyl transferase"/>
    <property type="match status" value="1"/>
</dbReference>
<dbReference type="GO" id="GO:0004515">
    <property type="term" value="F:nicotinate-nucleotide adenylyltransferase activity"/>
    <property type="evidence" value="ECO:0007669"/>
    <property type="project" value="UniProtKB-UniRule"/>
</dbReference>
<evidence type="ECO:0000256" key="5">
    <source>
        <dbReference type="ARBA" id="ARBA00022695"/>
    </source>
</evidence>
<evidence type="ECO:0000256" key="10">
    <source>
        <dbReference type="HAMAP-Rule" id="MF_00244"/>
    </source>
</evidence>
<sequence>MKIAIFGGGFNPPHLGHIFICDQVLAFTDNEEIWLMPYFTHPWEKNTIDPIHRYKMAKMVENKKVKVSDIEMKMGRKNYTWETIDILLSKYPEHQFSWIIGSDLWKDFFKWEKSEEFIKKIKILVFPRPGYPYEKLPDNVYTLTNKLLMTSNIASEKIREMVRQGLPIKGLVLPEVEKYILENKLYK</sequence>